<reference evidence="9" key="1">
    <citation type="journal article" date="2023" name="Plant J.">
        <title>Genome sequences and population genomics provide insights into the demographic history, inbreeding, and mutation load of two 'living fossil' tree species of Dipteronia.</title>
        <authorList>
            <person name="Feng Y."/>
            <person name="Comes H.P."/>
            <person name="Chen J."/>
            <person name="Zhu S."/>
            <person name="Lu R."/>
            <person name="Zhang X."/>
            <person name="Li P."/>
            <person name="Qiu J."/>
            <person name="Olsen K.M."/>
            <person name="Qiu Y."/>
        </authorList>
    </citation>
    <scope>NUCLEOTIDE SEQUENCE</scope>
    <source>
        <strain evidence="9">KIB01</strain>
    </source>
</reference>
<keyword evidence="3 5" id="KW-0863">Zinc-finger</keyword>
<keyword evidence="6" id="KW-1133">Transmembrane helix</keyword>
<dbReference type="GO" id="GO:0008270">
    <property type="term" value="F:zinc ion binding"/>
    <property type="evidence" value="ECO:0007669"/>
    <property type="project" value="UniProtKB-KW"/>
</dbReference>
<dbReference type="InterPro" id="IPR001965">
    <property type="entry name" value="Znf_PHD"/>
</dbReference>
<comment type="caution">
    <text evidence="9">The sequence shown here is derived from an EMBL/GenBank/DDBJ whole genome shotgun (WGS) entry which is preliminary data.</text>
</comment>
<evidence type="ECO:0000313" key="9">
    <source>
        <dbReference type="EMBL" id="KAK2661111.1"/>
    </source>
</evidence>
<organism evidence="9 10">
    <name type="scientific">Dipteronia dyeriana</name>
    <dbReference type="NCBI Taxonomy" id="168575"/>
    <lineage>
        <taxon>Eukaryota</taxon>
        <taxon>Viridiplantae</taxon>
        <taxon>Streptophyta</taxon>
        <taxon>Embryophyta</taxon>
        <taxon>Tracheophyta</taxon>
        <taxon>Spermatophyta</taxon>
        <taxon>Magnoliopsida</taxon>
        <taxon>eudicotyledons</taxon>
        <taxon>Gunneridae</taxon>
        <taxon>Pentapetalae</taxon>
        <taxon>rosids</taxon>
        <taxon>malvids</taxon>
        <taxon>Sapindales</taxon>
        <taxon>Sapindaceae</taxon>
        <taxon>Hippocastanoideae</taxon>
        <taxon>Acereae</taxon>
        <taxon>Dipteronia</taxon>
    </lineage>
</organism>
<gene>
    <name evidence="9" type="ORF">Ddye_007644</name>
</gene>
<dbReference type="GO" id="GO:0005634">
    <property type="term" value="C:nucleus"/>
    <property type="evidence" value="ECO:0007669"/>
    <property type="project" value="UniProtKB-SubCell"/>
</dbReference>
<dbReference type="PROSITE" id="PS50016">
    <property type="entry name" value="ZF_PHD_2"/>
    <property type="match status" value="1"/>
</dbReference>
<name>A0AAD9XK67_9ROSI</name>
<evidence type="ECO:0008006" key="11">
    <source>
        <dbReference type="Google" id="ProtNLM"/>
    </source>
</evidence>
<evidence type="ECO:0000259" key="8">
    <source>
        <dbReference type="PROSITE" id="PS51050"/>
    </source>
</evidence>
<keyword evidence="10" id="KW-1185">Reference proteome</keyword>
<feature type="domain" description="CW-type" evidence="8">
    <location>
        <begin position="347"/>
        <end position="412"/>
    </location>
</feature>
<dbReference type="PROSITE" id="PS51050">
    <property type="entry name" value="ZF_CW"/>
    <property type="match status" value="1"/>
</dbReference>
<evidence type="ECO:0000259" key="7">
    <source>
        <dbReference type="PROSITE" id="PS50016"/>
    </source>
</evidence>
<feature type="transmembrane region" description="Helical" evidence="6">
    <location>
        <begin position="438"/>
        <end position="456"/>
    </location>
</feature>
<dbReference type="InterPro" id="IPR019786">
    <property type="entry name" value="Zinc_finger_PHD-type_CS"/>
</dbReference>
<evidence type="ECO:0000256" key="3">
    <source>
        <dbReference type="ARBA" id="ARBA00022771"/>
    </source>
</evidence>
<evidence type="ECO:0000256" key="1">
    <source>
        <dbReference type="ARBA" id="ARBA00004123"/>
    </source>
</evidence>
<keyword evidence="2" id="KW-0479">Metal-binding</keyword>
<feature type="transmembrane region" description="Helical" evidence="6">
    <location>
        <begin position="462"/>
        <end position="483"/>
    </location>
</feature>
<sequence>MLVQSSAPSLVEAAMPFALNLGKRDLLCEWVPAKTWHDSSDRGKLPTDGSELLTADSVCTNSGMNLARKRRKLQKNSTMIFPVEAELDEVSVCSVKKGPSETVVVLGNSVVTAPATSTEACNRGFGFSNAFAHSQRLDDDPCLGAKCCRSFDDESESQIVGSDKEHRCNSICLSQSGVEVGFCNKLNEVNGISKDPVFYVLGLEVSCKLCGNSGNTLNMLLCDHCDEAFHTSCCNPRKEILPTDSWFCHHCSNLNCKVSLENSFLKSSGISWSKAISRFEMGPIALMLKYPEPHNSRVRIGESFQAEVPDWSEQISSDVDCIGDPVEMDPVEAVGLKVCFSDQSSKHEYVSNWLQCREVLHSDTSESVEETICGKWRRAPFYEVQTHDWDCSCSVRWDPCHSDCAVPQVNFDFMFYVLVYFFIQIRCYLVYLARFLTIVLEILGSILIHTSENIFYQLGTYMPYQICVFASHYARIWVIFWFLQELETSQVLKHVKYVDQVCSPFLHIGFVYIDSFFPFLTSIQLH</sequence>
<dbReference type="AlphaFoldDB" id="A0AAD9XK67"/>
<dbReference type="Gene3D" id="3.30.40.10">
    <property type="entry name" value="Zinc/RING finger domain, C3HC4 (zinc finger)"/>
    <property type="match status" value="1"/>
</dbReference>
<evidence type="ECO:0000313" key="10">
    <source>
        <dbReference type="Proteomes" id="UP001280121"/>
    </source>
</evidence>
<feature type="domain" description="PHD-type" evidence="7">
    <location>
        <begin position="204"/>
        <end position="254"/>
    </location>
</feature>
<keyword evidence="6" id="KW-0472">Membrane</keyword>
<dbReference type="PANTHER" id="PTHR45915:SF2">
    <property type="entry name" value="TOUTATIS, ISOFORM E"/>
    <property type="match status" value="1"/>
</dbReference>
<dbReference type="Proteomes" id="UP001280121">
    <property type="component" value="Unassembled WGS sequence"/>
</dbReference>
<keyword evidence="4" id="KW-0862">Zinc</keyword>
<comment type="subcellular location">
    <subcellularLocation>
        <location evidence="1">Nucleus</location>
    </subcellularLocation>
</comment>
<accession>A0AAD9XK67</accession>
<dbReference type="SMART" id="SM00249">
    <property type="entry name" value="PHD"/>
    <property type="match status" value="1"/>
</dbReference>
<evidence type="ECO:0000256" key="6">
    <source>
        <dbReference type="SAM" id="Phobius"/>
    </source>
</evidence>
<dbReference type="Gene3D" id="3.30.40.100">
    <property type="match status" value="1"/>
</dbReference>
<dbReference type="InterPro" id="IPR011124">
    <property type="entry name" value="Znf_CW"/>
</dbReference>
<dbReference type="Pfam" id="PF00628">
    <property type="entry name" value="PHD"/>
    <property type="match status" value="1"/>
</dbReference>
<dbReference type="SUPFAM" id="SSF57903">
    <property type="entry name" value="FYVE/PHD zinc finger"/>
    <property type="match status" value="1"/>
</dbReference>
<dbReference type="PROSITE" id="PS01359">
    <property type="entry name" value="ZF_PHD_1"/>
    <property type="match status" value="1"/>
</dbReference>
<dbReference type="EMBL" id="JANJYI010000002">
    <property type="protein sequence ID" value="KAK2661111.1"/>
    <property type="molecule type" value="Genomic_DNA"/>
</dbReference>
<dbReference type="PANTHER" id="PTHR45915">
    <property type="entry name" value="TRANSCRIPTION INTERMEDIARY FACTOR"/>
    <property type="match status" value="1"/>
</dbReference>
<protein>
    <recommendedName>
        <fullName evidence="11">PHD-type domain-containing protein</fullName>
    </recommendedName>
</protein>
<dbReference type="InterPro" id="IPR011011">
    <property type="entry name" value="Znf_FYVE_PHD"/>
</dbReference>
<keyword evidence="6" id="KW-0812">Transmembrane</keyword>
<dbReference type="InterPro" id="IPR013083">
    <property type="entry name" value="Znf_RING/FYVE/PHD"/>
</dbReference>
<dbReference type="InterPro" id="IPR019787">
    <property type="entry name" value="Znf_PHD-finger"/>
</dbReference>
<proteinExistence type="predicted"/>
<dbReference type="GO" id="GO:0000785">
    <property type="term" value="C:chromatin"/>
    <property type="evidence" value="ECO:0007669"/>
    <property type="project" value="TreeGrafter"/>
</dbReference>
<evidence type="ECO:0000256" key="4">
    <source>
        <dbReference type="ARBA" id="ARBA00022833"/>
    </source>
</evidence>
<evidence type="ECO:0000256" key="2">
    <source>
        <dbReference type="ARBA" id="ARBA00022723"/>
    </source>
</evidence>
<evidence type="ECO:0000256" key="5">
    <source>
        <dbReference type="PROSITE-ProRule" id="PRU00146"/>
    </source>
</evidence>